<evidence type="ECO:0000313" key="4">
    <source>
        <dbReference type="EMBL" id="CRK37797.1"/>
    </source>
</evidence>
<sequence>MATRGASARLRKTFHYPADSDSDSSQPEAIDEQEQESLIARLTAENASRNATFRLLLLPLPLVSILPYILALPPSFPALLATTSLLATAYLLYSQQPDKTGLRVVDDWLRPAAARRERQRRGAAPFVLSEGGPLDTYLPLLNLGLCAVVALAWAFLRGKESGLLGYWPAVVYTVVFIAKVVMGSVDPEGELSALKYDYKGA</sequence>
<gene>
    <name evidence="4" type="ORF">BN1708_007532</name>
    <name evidence="3" type="ORF">BN1723_012189</name>
</gene>
<proteinExistence type="predicted"/>
<protein>
    <submittedName>
        <fullName evidence="3">Uncharacterized protein</fullName>
    </submittedName>
</protein>
<evidence type="ECO:0000256" key="2">
    <source>
        <dbReference type="SAM" id="Phobius"/>
    </source>
</evidence>
<keyword evidence="2" id="KW-1133">Transmembrane helix</keyword>
<name>A0A0G4LG57_VERLO</name>
<dbReference type="Proteomes" id="UP000044602">
    <property type="component" value="Unassembled WGS sequence"/>
</dbReference>
<keyword evidence="2" id="KW-0812">Transmembrane</keyword>
<feature type="region of interest" description="Disordered" evidence="1">
    <location>
        <begin position="1"/>
        <end position="34"/>
    </location>
</feature>
<feature type="transmembrane region" description="Helical" evidence="2">
    <location>
        <begin position="162"/>
        <end position="182"/>
    </location>
</feature>
<organism evidence="3 6">
    <name type="scientific">Verticillium longisporum</name>
    <name type="common">Verticillium dahliae var. longisporum</name>
    <dbReference type="NCBI Taxonomy" id="100787"/>
    <lineage>
        <taxon>Eukaryota</taxon>
        <taxon>Fungi</taxon>
        <taxon>Dikarya</taxon>
        <taxon>Ascomycota</taxon>
        <taxon>Pezizomycotina</taxon>
        <taxon>Sordariomycetes</taxon>
        <taxon>Hypocreomycetidae</taxon>
        <taxon>Glomerellales</taxon>
        <taxon>Plectosphaerellaceae</taxon>
        <taxon>Verticillium</taxon>
    </lineage>
</organism>
<keyword evidence="5" id="KW-1185">Reference proteome</keyword>
<evidence type="ECO:0000256" key="1">
    <source>
        <dbReference type="SAM" id="MobiDB-lite"/>
    </source>
</evidence>
<dbReference type="EMBL" id="CVQH01024972">
    <property type="protein sequence ID" value="CRK37797.1"/>
    <property type="molecule type" value="Genomic_DNA"/>
</dbReference>
<feature type="transmembrane region" description="Helical" evidence="2">
    <location>
        <begin position="51"/>
        <end position="70"/>
    </location>
</feature>
<evidence type="ECO:0000313" key="5">
    <source>
        <dbReference type="Proteomes" id="UP000044602"/>
    </source>
</evidence>
<accession>A0A0G4LG57</accession>
<reference evidence="5 6" key="1">
    <citation type="submission" date="2015-05" db="EMBL/GenBank/DDBJ databases">
        <authorList>
            <person name="Fogelqvist Johan"/>
        </authorList>
    </citation>
    <scope>NUCLEOTIDE SEQUENCE [LARGE SCALE GENOMIC DNA]</scope>
    <source>
        <strain evidence="4">VL1</strain>
        <strain evidence="3">VL2</strain>
    </source>
</reference>
<evidence type="ECO:0000313" key="6">
    <source>
        <dbReference type="Proteomes" id="UP000045706"/>
    </source>
</evidence>
<feature type="transmembrane region" description="Helical" evidence="2">
    <location>
        <begin position="137"/>
        <end position="156"/>
    </location>
</feature>
<dbReference type="AlphaFoldDB" id="A0A0G4LG57"/>
<keyword evidence="2" id="KW-0472">Membrane</keyword>
<evidence type="ECO:0000313" key="3">
    <source>
        <dbReference type="EMBL" id="CRK20879.1"/>
    </source>
</evidence>
<dbReference type="Proteomes" id="UP000045706">
    <property type="component" value="Unassembled WGS sequence"/>
</dbReference>
<dbReference type="EMBL" id="CVQI01011225">
    <property type="protein sequence ID" value="CRK20879.1"/>
    <property type="molecule type" value="Genomic_DNA"/>
</dbReference>